<protein>
    <submittedName>
        <fullName evidence="1">Uncharacterized protein</fullName>
    </submittedName>
</protein>
<evidence type="ECO:0000313" key="1">
    <source>
        <dbReference type="EMBL" id="TDH70892.1"/>
    </source>
</evidence>
<gene>
    <name evidence="1" type="ORF">CCR75_004992</name>
</gene>
<dbReference type="Proteomes" id="UP000294530">
    <property type="component" value="Unassembled WGS sequence"/>
</dbReference>
<organism evidence="1 2">
    <name type="scientific">Bremia lactucae</name>
    <name type="common">Lettuce downy mildew</name>
    <dbReference type="NCBI Taxonomy" id="4779"/>
    <lineage>
        <taxon>Eukaryota</taxon>
        <taxon>Sar</taxon>
        <taxon>Stramenopiles</taxon>
        <taxon>Oomycota</taxon>
        <taxon>Peronosporomycetes</taxon>
        <taxon>Peronosporales</taxon>
        <taxon>Peronosporaceae</taxon>
        <taxon>Bremia</taxon>
    </lineage>
</organism>
<keyword evidence="2" id="KW-1185">Reference proteome</keyword>
<dbReference type="AlphaFoldDB" id="A0A976IGC2"/>
<name>A0A976IGC2_BRELC</name>
<evidence type="ECO:0000313" key="2">
    <source>
        <dbReference type="Proteomes" id="UP000294530"/>
    </source>
</evidence>
<accession>A0A976IGC2</accession>
<comment type="caution">
    <text evidence="1">The sequence shown here is derived from an EMBL/GenBank/DDBJ whole genome shotgun (WGS) entry which is preliminary data.</text>
</comment>
<dbReference type="GeneID" id="94348748"/>
<reference evidence="1 2" key="1">
    <citation type="journal article" date="2021" name="Genome Biol.">
        <title>AFLAP: assembly-free linkage analysis pipeline using k-mers from genome sequencing data.</title>
        <authorList>
            <person name="Fletcher K."/>
            <person name="Zhang L."/>
            <person name="Gil J."/>
            <person name="Han R."/>
            <person name="Cavanaugh K."/>
            <person name="Michelmore R."/>
        </authorList>
    </citation>
    <scope>NUCLEOTIDE SEQUENCE [LARGE SCALE GENOMIC DNA]</scope>
    <source>
        <strain evidence="1 2">SF5</strain>
    </source>
</reference>
<dbReference type="RefSeq" id="XP_067820391.1">
    <property type="nucleotide sequence ID" value="XM_067963077.1"/>
</dbReference>
<dbReference type="KEGG" id="blac:94348748"/>
<proteinExistence type="predicted"/>
<sequence length="158" mass="17732">MRLFISQLRASRLKHNFDLLPVFYAANEPKSFLSWDRQCNLSTSASDSATPKSSLFSSTWFSSPFDTQVKLSGAILPKYLQILQKGSNRERGHIDDVESPHIGKYMTSCAVSSSGFSCSLGPKDQINVSFFCRFYTFPKLPIKLHIRNINCASAHMNA</sequence>
<dbReference type="EMBL" id="SHOA02000001">
    <property type="protein sequence ID" value="TDH70892.1"/>
    <property type="molecule type" value="Genomic_DNA"/>
</dbReference>